<dbReference type="GO" id="GO:0005737">
    <property type="term" value="C:cytoplasm"/>
    <property type="evidence" value="ECO:0007669"/>
    <property type="project" value="UniProtKB-SubCell"/>
</dbReference>
<dbReference type="WBParaSite" id="PSAMB.scaffold1184size34806.g11600.t1">
    <property type="protein sequence ID" value="PSAMB.scaffold1184size34806.g11600.t1"/>
    <property type="gene ID" value="PSAMB.scaffold1184size34806.g11600"/>
</dbReference>
<evidence type="ECO:0000256" key="2">
    <source>
        <dbReference type="ARBA" id="ARBA00008153"/>
    </source>
</evidence>
<evidence type="ECO:0000256" key="5">
    <source>
        <dbReference type="SAM" id="MobiDB-lite"/>
    </source>
</evidence>
<evidence type="ECO:0000256" key="1">
    <source>
        <dbReference type="ARBA" id="ARBA00004496"/>
    </source>
</evidence>
<accession>A0A914URN8</accession>
<evidence type="ECO:0000313" key="9">
    <source>
        <dbReference type="WBParaSite" id="PSAMB.scaffold1184size34806.g11600.t1"/>
    </source>
</evidence>
<keyword evidence="3" id="KW-0343">GTPase activation</keyword>
<keyword evidence="8" id="KW-1185">Reference proteome</keyword>
<reference evidence="9" key="1">
    <citation type="submission" date="2022-11" db="UniProtKB">
        <authorList>
            <consortium name="WormBaseParasite"/>
        </authorList>
    </citation>
    <scope>IDENTIFICATION</scope>
</reference>
<comment type="subcellular location">
    <subcellularLocation>
        <location evidence="1">Cytoplasm</location>
    </subcellularLocation>
</comment>
<dbReference type="Pfam" id="PF14656">
    <property type="entry name" value="RAB3GAP2_C"/>
    <property type="match status" value="1"/>
</dbReference>
<name>A0A914URN8_9BILA</name>
<evidence type="ECO:0000256" key="4">
    <source>
        <dbReference type="ARBA" id="ARBA00022490"/>
    </source>
</evidence>
<dbReference type="InterPro" id="IPR029257">
    <property type="entry name" value="RAB3GAP2_C"/>
</dbReference>
<evidence type="ECO:0000256" key="3">
    <source>
        <dbReference type="ARBA" id="ARBA00022468"/>
    </source>
</evidence>
<proteinExistence type="inferred from homology"/>
<comment type="similarity">
    <text evidence="2">Belongs to the Rab3-GAP regulatory subunit family.</text>
</comment>
<evidence type="ECO:0000313" key="8">
    <source>
        <dbReference type="Proteomes" id="UP000887566"/>
    </source>
</evidence>
<keyword evidence="4" id="KW-0963">Cytoplasm</keyword>
<dbReference type="Proteomes" id="UP000887566">
    <property type="component" value="Unplaced"/>
</dbReference>
<dbReference type="InterPro" id="IPR026059">
    <property type="entry name" value="Rab3GAP2"/>
</dbReference>
<protein>
    <submittedName>
        <fullName evidence="9">Rab3 GTPase-activating protein non-catalytic subunit</fullName>
    </submittedName>
</protein>
<evidence type="ECO:0000259" key="7">
    <source>
        <dbReference type="Pfam" id="PF14656"/>
    </source>
</evidence>
<dbReference type="PANTHER" id="PTHR12472">
    <property type="entry name" value="RAB3-GAP REGULATORY DOMAIN"/>
    <property type="match status" value="1"/>
</dbReference>
<dbReference type="PANTHER" id="PTHR12472:SF0">
    <property type="entry name" value="RAB3 GTPASE-ACTIVATING PROTEIN NON-CATALYTIC SUBUNIT"/>
    <property type="match status" value="1"/>
</dbReference>
<dbReference type="GO" id="GO:0005096">
    <property type="term" value="F:GTPase activator activity"/>
    <property type="evidence" value="ECO:0007669"/>
    <property type="project" value="UniProtKB-KW"/>
</dbReference>
<evidence type="ECO:0000259" key="6">
    <source>
        <dbReference type="Pfam" id="PF14655"/>
    </source>
</evidence>
<feature type="domain" description="Rab3GAP regulatory subunit C-terminal" evidence="7">
    <location>
        <begin position="808"/>
        <end position="1361"/>
    </location>
</feature>
<dbReference type="InterPro" id="IPR032839">
    <property type="entry name" value="RAB3GAP_N"/>
</dbReference>
<sequence>MWCSLRDSCSLGEEQLIAVRSFLLSTTTDSTSTSDPRKSDRDDVSSDSEDDALSSENGDTEKPAAVADWDDWGDGQANKSSGELPNPPLVRRSRASIDRENAKWLHTSLIGSTPLLDTIVLAREDRFVVLERGEDNFNIACQKRIEKADENDEIWSVTVLPIASNRKTETKPHDWTAVVVGLSSGKIHFYTERGVLIFVEQFTRTPALSIRLGQGLHNTQELAVLFKDCLAVIEGLSLYTALKSCRSQVARGMASVESLSEMVELNFRKFRLQKVTRTDDVAIGGPIMPSSFDQYETASILGGFYTRVHRTSLPFYSTYVLAGSEPFLTFSWYEEGGGQPVLSDAIYNLAGKLKSSVTSQMPSFGLSGLFGGHSRSEKTKTKPVDVRTTELPSRSQIIDVGRMSDKVFIAPGGRLAAVADSQARIMLVNTSLRQVVRVWKGYRDATCAWIESFGEVSQTNKKIGRALFLIIYAPRRGLLEVWAMQNGPRVSAFNVDKKGRLLTVSRPEDIILGGTSAGGGESGVSSAASSAAAAFFVATDGRVVEIVAPFHLALQDESAASTHDENLIREIRAVLGAGPLLPADVAESRLLLLISELKTIAAKRKALDLILDIGHVPVTTVGRIVESLRTALAPNSNSTVSKSVEAQTFLPHLNAYSQLVNAFAFVDKLHKQRDDVDSTGDESVEEDGQQSIADLLKLTPEQLREDLSRLERCRRSHRPAENTTPTAQFSFTDLLACFDFAHLQHFPSLSGEGQDSSRVHTDWMNNKLKYASAALGRFLFAPALLGRCSVGDLINHILPQFGLDQSALVRLFCAHWLDADGHQITLYLPRVYRLFKALANMDAHSSEWLAIAQSEILACPLVAESFSLCLIVRAVASSVGDLKVNEDDLDESAESATSSKWEPVEIVLEKWDVLLTHLRCLATLQALPGANGESINELIGRGYGFYREKIGRWSAIFSPNAATLLAALHDAATDQKDVADATASTSDDWQATIRELRHLFPLSLSPEAVLCDCAWESASAWSREPDSTDRLNQALEMLVLVDHPALRHGIAFLMWDTLVQSRFRQLAELLDKIGKFPKDRLSRKDVGVSETKLIDFARCCHQLLRILCNAAADRDYAQMPTLRYEDFFENLFELPLDGPTTQMRREPLCELAARQKCVNYHLVLHHAQLAGLEMALRARPSTLFDDKGRRAMFVQFHSHPLLPLANVDDQVRAARQKFVEQCVKAAVDAAASAQGGRLVPNCAAAVELAKEWQLDVDRLRVDEILALYRMGRDTDGERLLPLVQDRLPLGDALLPLLGERLKHLLAQSDSGALNHVEKYSLISTRTVEWLRSLPETVAQEELQLNCDNLRRLARQVESCLSSAGEGNAGKLAVVDDLNRLIEHI</sequence>
<organism evidence="8 9">
    <name type="scientific">Plectus sambesii</name>
    <dbReference type="NCBI Taxonomy" id="2011161"/>
    <lineage>
        <taxon>Eukaryota</taxon>
        <taxon>Metazoa</taxon>
        <taxon>Ecdysozoa</taxon>
        <taxon>Nematoda</taxon>
        <taxon>Chromadorea</taxon>
        <taxon>Plectida</taxon>
        <taxon>Plectina</taxon>
        <taxon>Plectoidea</taxon>
        <taxon>Plectidae</taxon>
        <taxon>Plectus</taxon>
    </lineage>
</organism>
<feature type="region of interest" description="Disordered" evidence="5">
    <location>
        <begin position="27"/>
        <end position="90"/>
    </location>
</feature>
<dbReference type="Pfam" id="PF14655">
    <property type="entry name" value="RAB3GAP2_N"/>
    <property type="match status" value="1"/>
</dbReference>
<feature type="domain" description="Rab3-GAP regulatory subunit N-terminal" evidence="6">
    <location>
        <begin position="104"/>
        <end position="502"/>
    </location>
</feature>
<feature type="compositionally biased region" description="Basic and acidic residues" evidence="5">
    <location>
        <begin position="35"/>
        <end position="44"/>
    </location>
</feature>